<dbReference type="AlphaFoldDB" id="A0A565C8Q0"/>
<comment type="caution">
    <text evidence="1">The sequence shown here is derived from an EMBL/GenBank/DDBJ whole genome shotgun (WGS) entry which is preliminary data.</text>
</comment>
<evidence type="ECO:0000313" key="2">
    <source>
        <dbReference type="Proteomes" id="UP000489600"/>
    </source>
</evidence>
<sequence length="121" mass="12466">MITAPDESDANAVVATGHRLRSSDINAYENDTSFSSSSSYSNAVAASAAAVSSYGGSAAFSAVATCQQGVGGFDDADMDGVNVIRFGANPTRDVSLTLGLRHADNMPDKDPSFCVREFGGF</sequence>
<organism evidence="1 2">
    <name type="scientific">Arabis nemorensis</name>
    <dbReference type="NCBI Taxonomy" id="586526"/>
    <lineage>
        <taxon>Eukaryota</taxon>
        <taxon>Viridiplantae</taxon>
        <taxon>Streptophyta</taxon>
        <taxon>Embryophyta</taxon>
        <taxon>Tracheophyta</taxon>
        <taxon>Spermatophyta</taxon>
        <taxon>Magnoliopsida</taxon>
        <taxon>eudicotyledons</taxon>
        <taxon>Gunneridae</taxon>
        <taxon>Pentapetalae</taxon>
        <taxon>rosids</taxon>
        <taxon>malvids</taxon>
        <taxon>Brassicales</taxon>
        <taxon>Brassicaceae</taxon>
        <taxon>Arabideae</taxon>
        <taxon>Arabis</taxon>
    </lineage>
</organism>
<reference evidence="1" key="1">
    <citation type="submission" date="2019-07" db="EMBL/GenBank/DDBJ databases">
        <authorList>
            <person name="Dittberner H."/>
        </authorList>
    </citation>
    <scope>NUCLEOTIDE SEQUENCE [LARGE SCALE GENOMIC DNA]</scope>
</reference>
<protein>
    <submittedName>
        <fullName evidence="1">Uncharacterized protein</fullName>
    </submittedName>
</protein>
<dbReference type="OrthoDB" id="991095at2759"/>
<accession>A0A565C8Q0</accession>
<gene>
    <name evidence="1" type="ORF">ANE_LOCUS20441</name>
</gene>
<keyword evidence="2" id="KW-1185">Reference proteome</keyword>
<name>A0A565C8Q0_9BRAS</name>
<evidence type="ECO:0000313" key="1">
    <source>
        <dbReference type="EMBL" id="VVB09997.1"/>
    </source>
</evidence>
<dbReference type="Proteomes" id="UP000489600">
    <property type="component" value="Unassembled WGS sequence"/>
</dbReference>
<dbReference type="EMBL" id="CABITT030000007">
    <property type="protein sequence ID" value="VVB09997.1"/>
    <property type="molecule type" value="Genomic_DNA"/>
</dbReference>
<proteinExistence type="predicted"/>